<dbReference type="InterPro" id="IPR019080">
    <property type="entry name" value="YqaJ_viral_recombinase"/>
</dbReference>
<dbReference type="RefSeq" id="WP_203684056.1">
    <property type="nucleotide sequence ID" value="NZ_BOMW01000066.1"/>
</dbReference>
<dbReference type="NCBIfam" id="TIGR03033">
    <property type="entry name" value="phage_rel_nuc"/>
    <property type="match status" value="1"/>
</dbReference>
<dbReference type="Proteomes" id="UP000629619">
    <property type="component" value="Unassembled WGS sequence"/>
</dbReference>
<dbReference type="InterPro" id="IPR051703">
    <property type="entry name" value="NF-kappa-B_Signaling_Reg"/>
</dbReference>
<evidence type="ECO:0000313" key="2">
    <source>
        <dbReference type="EMBL" id="GIF08708.1"/>
    </source>
</evidence>
<evidence type="ECO:0000259" key="1">
    <source>
        <dbReference type="Pfam" id="PF09588"/>
    </source>
</evidence>
<dbReference type="InterPro" id="IPR017482">
    <property type="entry name" value="Lambda-type_endonuclease"/>
</dbReference>
<evidence type="ECO:0000313" key="3">
    <source>
        <dbReference type="Proteomes" id="UP000629619"/>
    </source>
</evidence>
<dbReference type="SUPFAM" id="SSF52980">
    <property type="entry name" value="Restriction endonuclease-like"/>
    <property type="match status" value="1"/>
</dbReference>
<comment type="caution">
    <text evidence="2">The sequence shown here is derived from an EMBL/GenBank/DDBJ whole genome shotgun (WGS) entry which is preliminary data.</text>
</comment>
<protein>
    <recommendedName>
        <fullName evidence="1">YqaJ viral recombinase domain-containing protein</fullName>
    </recommendedName>
</protein>
<reference evidence="2" key="1">
    <citation type="submission" date="2021-01" db="EMBL/GenBank/DDBJ databases">
        <title>Whole genome shotgun sequence of Actinoplanes siamensis NBRC 109076.</title>
        <authorList>
            <person name="Komaki H."/>
            <person name="Tamura T."/>
        </authorList>
    </citation>
    <scope>NUCLEOTIDE SEQUENCE</scope>
    <source>
        <strain evidence="2">NBRC 109076</strain>
    </source>
</reference>
<feature type="domain" description="YqaJ viral recombinase" evidence="1">
    <location>
        <begin position="34"/>
        <end position="173"/>
    </location>
</feature>
<dbReference type="PANTHER" id="PTHR46609:SF6">
    <property type="entry name" value="EXONUCLEASE, PHAGE-TYPE_RECB, C-TERMINAL DOMAIN-CONTAINING PROTEIN-RELATED"/>
    <property type="match status" value="1"/>
</dbReference>
<name>A0A919TP08_9ACTN</name>
<dbReference type="PANTHER" id="PTHR46609">
    <property type="entry name" value="EXONUCLEASE, PHAGE-TYPE/RECB, C-TERMINAL DOMAIN-CONTAINING PROTEIN"/>
    <property type="match status" value="1"/>
</dbReference>
<accession>A0A919TP08</accession>
<dbReference type="AlphaFoldDB" id="A0A919TP08"/>
<organism evidence="2 3">
    <name type="scientific">Actinoplanes siamensis</name>
    <dbReference type="NCBI Taxonomy" id="1223317"/>
    <lineage>
        <taxon>Bacteria</taxon>
        <taxon>Bacillati</taxon>
        <taxon>Actinomycetota</taxon>
        <taxon>Actinomycetes</taxon>
        <taxon>Micromonosporales</taxon>
        <taxon>Micromonosporaceae</taxon>
        <taxon>Actinoplanes</taxon>
    </lineage>
</organism>
<dbReference type="InterPro" id="IPR011335">
    <property type="entry name" value="Restrct_endonuc-II-like"/>
</dbReference>
<dbReference type="Gene3D" id="3.90.320.10">
    <property type="match status" value="1"/>
</dbReference>
<proteinExistence type="predicted"/>
<gene>
    <name evidence="2" type="primary">yqaJ</name>
    <name evidence="2" type="ORF">Asi03nite_62460</name>
</gene>
<keyword evidence="3" id="KW-1185">Reference proteome</keyword>
<dbReference type="Pfam" id="PF09588">
    <property type="entry name" value="YqaJ"/>
    <property type="match status" value="1"/>
</dbReference>
<sequence length="343" mass="38296">MTEQPTLPPVEVTGRRVTPTAVRVLPADADRDTWLTARRRGIGSSDVAAILGVADRNTAVHVYRDKRGQLVDDAGEAALWGHLLEEPVAREWARRQRSVVQRVGLVAHVDEPWRMATLDRQVLECPMDRSVRTRCALEVKCRSAFKAKRWANANVPDDVLAQVTWQLAVTGYDHIHVAVLIGGNEMRMAVVERDEQMEAYVLGEVRRFCEEHLLAGVEPEWDLSKAQALIDMDSLMHPDRVGELDLSEIGEVIEYAERSAAKSAATKALKESSATLRRLANGARTVTFAGELAYEYGPVTKRDVDLDQLKLRWPEAYAACVTEKTHDQIRIAQAFRQSPGGNQ</sequence>
<dbReference type="EMBL" id="BOMW01000066">
    <property type="protein sequence ID" value="GIF08708.1"/>
    <property type="molecule type" value="Genomic_DNA"/>
</dbReference>
<dbReference type="InterPro" id="IPR011604">
    <property type="entry name" value="PDDEXK-like_dom_sf"/>
</dbReference>